<dbReference type="PANTHER" id="PTHR21319">
    <property type="entry name" value="RING FINGER AND CHY ZINC FINGER DOMAIN-CONTAINING PROTEIN 1"/>
    <property type="match status" value="1"/>
</dbReference>
<dbReference type="PROSITE" id="PS51266">
    <property type="entry name" value="ZF_CHY"/>
    <property type="match status" value="1"/>
</dbReference>
<name>A0AAN7J9G8_9MYRT</name>
<organism evidence="6 7">
    <name type="scientific">Trapa incisa</name>
    <dbReference type="NCBI Taxonomy" id="236973"/>
    <lineage>
        <taxon>Eukaryota</taxon>
        <taxon>Viridiplantae</taxon>
        <taxon>Streptophyta</taxon>
        <taxon>Embryophyta</taxon>
        <taxon>Tracheophyta</taxon>
        <taxon>Spermatophyta</taxon>
        <taxon>Magnoliopsida</taxon>
        <taxon>eudicotyledons</taxon>
        <taxon>Gunneridae</taxon>
        <taxon>Pentapetalae</taxon>
        <taxon>rosids</taxon>
        <taxon>malvids</taxon>
        <taxon>Myrtales</taxon>
        <taxon>Lythraceae</taxon>
        <taxon>Trapa</taxon>
    </lineage>
</organism>
<evidence type="ECO:0000256" key="4">
    <source>
        <dbReference type="PROSITE-ProRule" id="PRU00601"/>
    </source>
</evidence>
<comment type="caution">
    <text evidence="6">The sequence shown here is derived from an EMBL/GenBank/DDBJ whole genome shotgun (WGS) entry which is preliminary data.</text>
</comment>
<dbReference type="SUPFAM" id="SSF161219">
    <property type="entry name" value="CHY zinc finger-like"/>
    <property type="match status" value="1"/>
</dbReference>
<dbReference type="Proteomes" id="UP001345219">
    <property type="component" value="Chromosome 19"/>
</dbReference>
<reference evidence="6 7" key="1">
    <citation type="journal article" date="2023" name="Hortic Res">
        <title>Pangenome of water caltrop reveals structural variations and asymmetric subgenome divergence after allopolyploidization.</title>
        <authorList>
            <person name="Zhang X."/>
            <person name="Chen Y."/>
            <person name="Wang L."/>
            <person name="Yuan Y."/>
            <person name="Fang M."/>
            <person name="Shi L."/>
            <person name="Lu R."/>
            <person name="Comes H.P."/>
            <person name="Ma Y."/>
            <person name="Chen Y."/>
            <person name="Huang G."/>
            <person name="Zhou Y."/>
            <person name="Zheng Z."/>
            <person name="Qiu Y."/>
        </authorList>
    </citation>
    <scope>NUCLEOTIDE SEQUENCE [LARGE SCALE GENOMIC DNA]</scope>
    <source>
        <tissue evidence="6">Roots</tissue>
    </source>
</reference>
<dbReference type="GO" id="GO:0008270">
    <property type="term" value="F:zinc ion binding"/>
    <property type="evidence" value="ECO:0007669"/>
    <property type="project" value="UniProtKB-KW"/>
</dbReference>
<dbReference type="PANTHER" id="PTHR21319:SF58">
    <property type="entry name" value="E3 UBIQUITIN-PROTEIN LIGASE RZFP34"/>
    <property type="match status" value="1"/>
</dbReference>
<dbReference type="Pfam" id="PF05495">
    <property type="entry name" value="zf-CHY"/>
    <property type="match status" value="1"/>
</dbReference>
<sequence>MLLGSVTVHRLTITRITQPLIGRRVFADLEWVCLVCVGQGCTIPEKWVPLLVSNYSDPHLRLLFRKYLDQLPSGGRYRYSDECLSPAPAKRLPRDGMRVARSPLPNKLVKEAAYLTRSKRRPHLENALSRYPFTSDIRRGKSIFGATIMEGGFVTEMPKGMEDDRSSGGTNETASMGLASGNFGCSHYRRRCKIRAPCCNEVFDCRHCHNDAKNSMEIKPADRHDVPRHEVKKIICSMCDTEQDVQQNCIKCGVCMGEYFCAKCKFFDDDVIIPTIHPFLKFLPPFAHTVCKCISQFQIFNFRSRRDNTIAMNVASAELEAKRIFSIAIDADAVIQSQ</sequence>
<evidence type="ECO:0000313" key="6">
    <source>
        <dbReference type="EMBL" id="KAK4741891.1"/>
    </source>
</evidence>
<dbReference type="InterPro" id="IPR037274">
    <property type="entry name" value="Znf_CHY_sf"/>
</dbReference>
<gene>
    <name evidence="6" type="ORF">SAY87_025479</name>
</gene>
<keyword evidence="3" id="KW-0862">Zinc</keyword>
<keyword evidence="1" id="KW-0479">Metal-binding</keyword>
<dbReference type="GO" id="GO:0005634">
    <property type="term" value="C:nucleus"/>
    <property type="evidence" value="ECO:0007669"/>
    <property type="project" value="TreeGrafter"/>
</dbReference>
<feature type="domain" description="CHY-type" evidence="5">
    <location>
        <begin position="178"/>
        <end position="254"/>
    </location>
</feature>
<evidence type="ECO:0000256" key="3">
    <source>
        <dbReference type="ARBA" id="ARBA00022833"/>
    </source>
</evidence>
<evidence type="ECO:0000256" key="1">
    <source>
        <dbReference type="ARBA" id="ARBA00022723"/>
    </source>
</evidence>
<dbReference type="InterPro" id="IPR008913">
    <property type="entry name" value="Znf_CHY"/>
</dbReference>
<dbReference type="GO" id="GO:0061630">
    <property type="term" value="F:ubiquitin protein ligase activity"/>
    <property type="evidence" value="ECO:0007669"/>
    <property type="project" value="TreeGrafter"/>
</dbReference>
<keyword evidence="2 4" id="KW-0863">Zinc-finger</keyword>
<evidence type="ECO:0000256" key="2">
    <source>
        <dbReference type="ARBA" id="ARBA00022771"/>
    </source>
</evidence>
<keyword evidence="7" id="KW-1185">Reference proteome</keyword>
<evidence type="ECO:0000259" key="5">
    <source>
        <dbReference type="PROSITE" id="PS51266"/>
    </source>
</evidence>
<proteinExistence type="predicted"/>
<dbReference type="EMBL" id="JAXIOK010000024">
    <property type="protein sequence ID" value="KAK4741891.1"/>
    <property type="molecule type" value="Genomic_DNA"/>
</dbReference>
<protein>
    <recommendedName>
        <fullName evidence="5">CHY-type domain-containing protein</fullName>
    </recommendedName>
</protein>
<dbReference type="GO" id="GO:0006511">
    <property type="term" value="P:ubiquitin-dependent protein catabolic process"/>
    <property type="evidence" value="ECO:0007669"/>
    <property type="project" value="TreeGrafter"/>
</dbReference>
<dbReference type="GO" id="GO:0016567">
    <property type="term" value="P:protein ubiquitination"/>
    <property type="evidence" value="ECO:0007669"/>
    <property type="project" value="TreeGrafter"/>
</dbReference>
<evidence type="ECO:0000313" key="7">
    <source>
        <dbReference type="Proteomes" id="UP001345219"/>
    </source>
</evidence>
<dbReference type="AlphaFoldDB" id="A0AAN7J9G8"/>
<accession>A0AAN7J9G8</accession>